<evidence type="ECO:0000256" key="10">
    <source>
        <dbReference type="ARBA" id="ARBA00023014"/>
    </source>
</evidence>
<evidence type="ECO:0000256" key="3">
    <source>
        <dbReference type="ARBA" id="ARBA00012030"/>
    </source>
</evidence>
<dbReference type="InterPro" id="IPR036895">
    <property type="entry name" value="Uracil-DNA_glycosylase-like_sf"/>
</dbReference>
<protein>
    <recommendedName>
        <fullName evidence="4">Type-4 uracil-DNA glycosylase</fullName>
        <ecNumber evidence="3">3.2.2.27</ecNumber>
    </recommendedName>
</protein>
<dbReference type="InterPro" id="IPR051536">
    <property type="entry name" value="UDG_Type-4/5"/>
</dbReference>
<comment type="catalytic activity">
    <reaction evidence="1">
        <text>Hydrolyzes single-stranded DNA or mismatched double-stranded DNA and polynucleotides, releasing free uracil.</text>
        <dbReference type="EC" id="3.2.2.27"/>
    </reaction>
</comment>
<keyword evidence="9" id="KW-0408">Iron</keyword>
<dbReference type="InterPro" id="IPR005273">
    <property type="entry name" value="Ura-DNA_glyco_family4"/>
</dbReference>
<evidence type="ECO:0000256" key="12">
    <source>
        <dbReference type="SAM" id="MobiDB-lite"/>
    </source>
</evidence>
<sequence length="266" mass="28053">MTDTSARRPEPLDPAAVLRWYVAMGVDLAIGEAPLDRTALPPPAPTPAPPAAPPQRRAFAAPPPAPAAPAAMPADFAAATDLDDLRARLEAFEGCALRKMATRTVFGDGPADARLMVIGEAPGADEDRSGVPFVGRAGKLLDKMLASAGWPRGAVFITNVVPWRPPGNRNPTPEEVTLCKPFVLRAIELIAPEALLLLGGSAAGAILDRHDGITRLRGRWQSLATAVGEIPVMPTFHPAFLLRSPASKALAWRDLLALKARIGTAE</sequence>
<dbReference type="Pfam" id="PF03167">
    <property type="entry name" value="UDG"/>
    <property type="match status" value="1"/>
</dbReference>
<proteinExistence type="inferred from homology"/>
<evidence type="ECO:0000256" key="1">
    <source>
        <dbReference type="ARBA" id="ARBA00001400"/>
    </source>
</evidence>
<dbReference type="PANTHER" id="PTHR33693:SF1">
    <property type="entry name" value="TYPE-4 URACIL-DNA GLYCOSYLASE"/>
    <property type="match status" value="1"/>
</dbReference>
<feature type="compositionally biased region" description="Pro residues" evidence="12">
    <location>
        <begin position="40"/>
        <end position="53"/>
    </location>
</feature>
<evidence type="ECO:0000256" key="11">
    <source>
        <dbReference type="ARBA" id="ARBA00023204"/>
    </source>
</evidence>
<dbReference type="PANTHER" id="PTHR33693">
    <property type="entry name" value="TYPE-5 URACIL-DNA GLYCOSYLASE"/>
    <property type="match status" value="1"/>
</dbReference>
<evidence type="ECO:0000256" key="5">
    <source>
        <dbReference type="ARBA" id="ARBA00022485"/>
    </source>
</evidence>
<evidence type="ECO:0000256" key="2">
    <source>
        <dbReference type="ARBA" id="ARBA00006521"/>
    </source>
</evidence>
<dbReference type="AlphaFoldDB" id="A0A212JUW6"/>
<dbReference type="EC" id="3.2.2.27" evidence="3"/>
<gene>
    <name evidence="14" type="ORF">KL86APRO_11692</name>
</gene>
<evidence type="ECO:0000259" key="13">
    <source>
        <dbReference type="SMART" id="SM00986"/>
    </source>
</evidence>
<organism evidence="14">
    <name type="scientific">uncultured Alphaproteobacteria bacterium</name>
    <dbReference type="NCBI Taxonomy" id="91750"/>
    <lineage>
        <taxon>Bacteria</taxon>
        <taxon>Pseudomonadati</taxon>
        <taxon>Pseudomonadota</taxon>
        <taxon>Alphaproteobacteria</taxon>
        <taxon>environmental samples</taxon>
    </lineage>
</organism>
<dbReference type="SMART" id="SM00986">
    <property type="entry name" value="UDG"/>
    <property type="match status" value="1"/>
</dbReference>
<name>A0A212JUW6_9PROT</name>
<dbReference type="EMBL" id="FLUO01000001">
    <property type="protein sequence ID" value="SBW03187.1"/>
    <property type="molecule type" value="Genomic_DNA"/>
</dbReference>
<dbReference type="SMART" id="SM00987">
    <property type="entry name" value="UreE_C"/>
    <property type="match status" value="1"/>
</dbReference>
<evidence type="ECO:0000256" key="4">
    <source>
        <dbReference type="ARBA" id="ARBA00019403"/>
    </source>
</evidence>
<comment type="similarity">
    <text evidence="2">Belongs to the uracil-DNA glycosylase (UDG) superfamily. Type 4 (UDGa) family.</text>
</comment>
<keyword evidence="6" id="KW-0479">Metal-binding</keyword>
<keyword evidence="10" id="KW-0411">Iron-sulfur</keyword>
<accession>A0A212JUW6</accession>
<evidence type="ECO:0000256" key="9">
    <source>
        <dbReference type="ARBA" id="ARBA00023004"/>
    </source>
</evidence>
<dbReference type="GO" id="GO:0006281">
    <property type="term" value="P:DNA repair"/>
    <property type="evidence" value="ECO:0007669"/>
    <property type="project" value="UniProtKB-KW"/>
</dbReference>
<dbReference type="GO" id="GO:0004844">
    <property type="term" value="F:uracil DNA N-glycosylase activity"/>
    <property type="evidence" value="ECO:0007669"/>
    <property type="project" value="UniProtKB-EC"/>
</dbReference>
<evidence type="ECO:0000313" key="14">
    <source>
        <dbReference type="EMBL" id="SBW03187.1"/>
    </source>
</evidence>
<keyword evidence="11" id="KW-0234">DNA repair</keyword>
<keyword evidence="5" id="KW-0004">4Fe-4S</keyword>
<keyword evidence="8" id="KW-0378">Hydrolase</keyword>
<dbReference type="InterPro" id="IPR005122">
    <property type="entry name" value="Uracil-DNA_glycosylase-like"/>
</dbReference>
<dbReference type="GO" id="GO:0046872">
    <property type="term" value="F:metal ion binding"/>
    <property type="evidence" value="ECO:0007669"/>
    <property type="project" value="UniProtKB-KW"/>
</dbReference>
<dbReference type="Gene3D" id="3.40.470.10">
    <property type="entry name" value="Uracil-DNA glycosylase-like domain"/>
    <property type="match status" value="1"/>
</dbReference>
<feature type="domain" description="Uracil-DNA glycosylase-like" evidence="13">
    <location>
        <begin position="106"/>
        <end position="256"/>
    </location>
</feature>
<evidence type="ECO:0000256" key="7">
    <source>
        <dbReference type="ARBA" id="ARBA00022763"/>
    </source>
</evidence>
<dbReference type="SUPFAM" id="SSF52141">
    <property type="entry name" value="Uracil-DNA glycosylase-like"/>
    <property type="match status" value="1"/>
</dbReference>
<dbReference type="NCBIfam" id="TIGR00758">
    <property type="entry name" value="UDG_fam4"/>
    <property type="match status" value="1"/>
</dbReference>
<dbReference type="GO" id="GO:0051539">
    <property type="term" value="F:4 iron, 4 sulfur cluster binding"/>
    <property type="evidence" value="ECO:0007669"/>
    <property type="project" value="UniProtKB-KW"/>
</dbReference>
<evidence type="ECO:0000256" key="6">
    <source>
        <dbReference type="ARBA" id="ARBA00022723"/>
    </source>
</evidence>
<evidence type="ECO:0000256" key="8">
    <source>
        <dbReference type="ARBA" id="ARBA00022801"/>
    </source>
</evidence>
<keyword evidence="7" id="KW-0227">DNA damage</keyword>
<feature type="region of interest" description="Disordered" evidence="12">
    <location>
        <begin position="37"/>
        <end position="71"/>
    </location>
</feature>
<reference evidence="14" key="1">
    <citation type="submission" date="2016-04" db="EMBL/GenBank/DDBJ databases">
        <authorList>
            <person name="Evans L.H."/>
            <person name="Alamgir A."/>
            <person name="Owens N."/>
            <person name="Weber N.D."/>
            <person name="Virtaneva K."/>
            <person name="Barbian K."/>
            <person name="Babar A."/>
            <person name="Rosenke K."/>
        </authorList>
    </citation>
    <scope>NUCLEOTIDE SEQUENCE</scope>
    <source>
        <strain evidence="14">86</strain>
    </source>
</reference>
<dbReference type="CDD" id="cd10030">
    <property type="entry name" value="UDG-F4_TTUDGA_SPO1dp_like"/>
    <property type="match status" value="1"/>
</dbReference>